<sequence>MVLLENQMVRGAVRTANDVMAIAQRVLDESRNDPSLVNPELMPALIAGLSVLTGVQPLPSAA</sequence>
<dbReference type="Proteomes" id="UP000298596">
    <property type="component" value="Plasmid p8"/>
</dbReference>
<keyword evidence="1" id="KW-0614">Plasmid</keyword>
<dbReference type="EMBL" id="CP032338">
    <property type="protein sequence ID" value="QCO07515.1"/>
    <property type="molecule type" value="Genomic_DNA"/>
</dbReference>
<name>A0A4D8QAV3_AZOBR</name>
<evidence type="ECO:0000313" key="1">
    <source>
        <dbReference type="EMBL" id="QCO07515.1"/>
    </source>
</evidence>
<reference evidence="1 2" key="1">
    <citation type="submission" date="2018-09" db="EMBL/GenBank/DDBJ databases">
        <title>Whole genome based analysis of evolution and adaptive divergence in Indian and Brazilian strains of Azospirillum brasilense.</title>
        <authorList>
            <person name="Singh C."/>
            <person name="Tripathi A.K."/>
        </authorList>
    </citation>
    <scope>NUCLEOTIDE SEQUENCE [LARGE SCALE GENOMIC DNA]</scope>
    <source>
        <strain evidence="1 2">MTCC4036</strain>
        <plasmid evidence="1 2">p8</plasmid>
    </source>
</reference>
<gene>
    <name evidence="1" type="ORF">D3867_37155</name>
</gene>
<accession>A0A4D8QAV3</accession>
<organism evidence="1 2">
    <name type="scientific">Azospirillum brasilense</name>
    <dbReference type="NCBI Taxonomy" id="192"/>
    <lineage>
        <taxon>Bacteria</taxon>
        <taxon>Pseudomonadati</taxon>
        <taxon>Pseudomonadota</taxon>
        <taxon>Alphaproteobacteria</taxon>
        <taxon>Rhodospirillales</taxon>
        <taxon>Azospirillaceae</taxon>
        <taxon>Azospirillum</taxon>
    </lineage>
</organism>
<proteinExistence type="predicted"/>
<dbReference type="AlphaFoldDB" id="A0A4D8QAV3"/>
<protein>
    <submittedName>
        <fullName evidence="1">Uncharacterized protein</fullName>
    </submittedName>
</protein>
<geneLocation type="plasmid" evidence="1 2">
    <name>p8</name>
</geneLocation>
<evidence type="ECO:0000313" key="2">
    <source>
        <dbReference type="Proteomes" id="UP000298596"/>
    </source>
</evidence>